<dbReference type="Proteomes" id="UP000322454">
    <property type="component" value="Unassembled WGS sequence"/>
</dbReference>
<evidence type="ECO:0000313" key="3">
    <source>
        <dbReference type="EMBL" id="RZV40396.1"/>
    </source>
</evidence>
<sequence>MKIFINASRNAALKEIAGNCVENKKYINYNNNMKLIHSAIRTRDLNKSLDFYVKVFGFAVREKRYIEAHKTTLVFLKSRNADFEIELIADDNPKPLNDCENSFAHLAFQSENIDEDAKKIKEAGVTFSREPFLSMDKSMKIAFLNDPDGIIIEIIEYLKK</sequence>
<protein>
    <recommendedName>
        <fullName evidence="2">VOC domain-containing protein</fullName>
    </recommendedName>
</protein>
<dbReference type="InterPro" id="IPR037523">
    <property type="entry name" value="VOC_core"/>
</dbReference>
<dbReference type="AlphaFoldDB" id="A0A520XH21"/>
<dbReference type="PANTHER" id="PTHR43048">
    <property type="entry name" value="METHYLMALONYL-COA EPIMERASE"/>
    <property type="match status" value="1"/>
</dbReference>
<dbReference type="GO" id="GO:0004493">
    <property type="term" value="F:methylmalonyl-CoA epimerase activity"/>
    <property type="evidence" value="ECO:0007669"/>
    <property type="project" value="TreeGrafter"/>
</dbReference>
<keyword evidence="1" id="KW-0479">Metal-binding</keyword>
<feature type="domain" description="VOC" evidence="2">
    <location>
        <begin position="34"/>
        <end position="157"/>
    </location>
</feature>
<dbReference type="InterPro" id="IPR051785">
    <property type="entry name" value="MMCE/EMCE_epimerase"/>
</dbReference>
<accession>A0A520XH21</accession>
<name>A0A520XH21_9DELT</name>
<dbReference type="InterPro" id="IPR004360">
    <property type="entry name" value="Glyas_Fos-R_dOase_dom"/>
</dbReference>
<dbReference type="GO" id="GO:0046872">
    <property type="term" value="F:metal ion binding"/>
    <property type="evidence" value="ECO:0007669"/>
    <property type="project" value="UniProtKB-KW"/>
</dbReference>
<organism evidence="3 4">
    <name type="scientific">Candidatus Acidulodesulfobacterium acidiphilum</name>
    <dbReference type="NCBI Taxonomy" id="2597224"/>
    <lineage>
        <taxon>Bacteria</taxon>
        <taxon>Deltaproteobacteria</taxon>
        <taxon>Candidatus Acidulodesulfobacterales</taxon>
        <taxon>Candidatus Acidulodesulfobacterium</taxon>
    </lineage>
</organism>
<comment type="caution">
    <text evidence="3">The sequence shown here is derived from an EMBL/GenBank/DDBJ whole genome shotgun (WGS) entry which is preliminary data.</text>
</comment>
<dbReference type="EMBL" id="SHMQ01000001">
    <property type="protein sequence ID" value="RZV40396.1"/>
    <property type="molecule type" value="Genomic_DNA"/>
</dbReference>
<gene>
    <name evidence="3" type="ORF">EVJ48_00290</name>
</gene>
<dbReference type="Gene3D" id="3.10.180.10">
    <property type="entry name" value="2,3-Dihydroxybiphenyl 1,2-Dioxygenase, domain 1"/>
    <property type="match status" value="1"/>
</dbReference>
<dbReference type="InterPro" id="IPR029068">
    <property type="entry name" value="Glyas_Bleomycin-R_OHBP_Dase"/>
</dbReference>
<dbReference type="SUPFAM" id="SSF54593">
    <property type="entry name" value="Glyoxalase/Bleomycin resistance protein/Dihydroxybiphenyl dioxygenase"/>
    <property type="match status" value="1"/>
</dbReference>
<dbReference type="PROSITE" id="PS51819">
    <property type="entry name" value="VOC"/>
    <property type="match status" value="1"/>
</dbReference>
<evidence type="ECO:0000259" key="2">
    <source>
        <dbReference type="PROSITE" id="PS51819"/>
    </source>
</evidence>
<dbReference type="GO" id="GO:0046491">
    <property type="term" value="P:L-methylmalonyl-CoA metabolic process"/>
    <property type="evidence" value="ECO:0007669"/>
    <property type="project" value="TreeGrafter"/>
</dbReference>
<evidence type="ECO:0000256" key="1">
    <source>
        <dbReference type="ARBA" id="ARBA00022723"/>
    </source>
</evidence>
<proteinExistence type="predicted"/>
<dbReference type="PANTHER" id="PTHR43048:SF3">
    <property type="entry name" value="METHYLMALONYL-COA EPIMERASE, MITOCHONDRIAL"/>
    <property type="match status" value="1"/>
</dbReference>
<evidence type="ECO:0000313" key="4">
    <source>
        <dbReference type="Proteomes" id="UP000322454"/>
    </source>
</evidence>
<dbReference type="Pfam" id="PF00903">
    <property type="entry name" value="Glyoxalase"/>
    <property type="match status" value="1"/>
</dbReference>
<reference evidence="3 4" key="1">
    <citation type="submission" date="2019-01" db="EMBL/GenBank/DDBJ databases">
        <title>Insights into ecological role of a new deltaproteobacterial order Candidatus Sinidesulfobacterales (Sva0485) by metagenomics and metatranscriptomics.</title>
        <authorList>
            <person name="Tan S."/>
            <person name="Liu J."/>
            <person name="Fang Y."/>
            <person name="Hedlund B."/>
            <person name="Lian Z.-H."/>
            <person name="Huang L.-Y."/>
            <person name="Li J.-T."/>
            <person name="Huang L.-N."/>
            <person name="Li W.-J."/>
            <person name="Jiang H.-C."/>
            <person name="Dong H.-L."/>
            <person name="Shu W.-S."/>
        </authorList>
    </citation>
    <scope>NUCLEOTIDE SEQUENCE [LARGE SCALE GENOMIC DNA]</scope>
    <source>
        <strain evidence="3">AP4</strain>
    </source>
</reference>